<comment type="caution">
    <text evidence="2">The sequence shown here is derived from an EMBL/GenBank/DDBJ whole genome shotgun (WGS) entry which is preliminary data.</text>
</comment>
<dbReference type="Proteomes" id="UP000241769">
    <property type="component" value="Unassembled WGS sequence"/>
</dbReference>
<evidence type="ECO:0000256" key="1">
    <source>
        <dbReference type="SAM" id="SignalP"/>
    </source>
</evidence>
<name>A0A2P6NC56_9EUKA</name>
<protein>
    <submittedName>
        <fullName evidence="2">Uncharacterized protein</fullName>
    </submittedName>
</protein>
<feature type="chain" id="PRO_5015159255" evidence="1">
    <location>
        <begin position="20"/>
        <end position="188"/>
    </location>
</feature>
<evidence type="ECO:0000313" key="2">
    <source>
        <dbReference type="EMBL" id="PRP81539.1"/>
    </source>
</evidence>
<organism evidence="2 3">
    <name type="scientific">Planoprotostelium fungivorum</name>
    <dbReference type="NCBI Taxonomy" id="1890364"/>
    <lineage>
        <taxon>Eukaryota</taxon>
        <taxon>Amoebozoa</taxon>
        <taxon>Evosea</taxon>
        <taxon>Variosea</taxon>
        <taxon>Cavosteliida</taxon>
        <taxon>Cavosteliaceae</taxon>
        <taxon>Planoprotostelium</taxon>
    </lineage>
</organism>
<accession>A0A2P6NC56</accession>
<sequence length="188" mass="20782">MKTFTIFAACMALFCVVSASAPIEPPTAEEIARFASFASMIRETDSDDHHSFIEDVNVVSNFLGGKKNRLDFVNIFGGDFAGFGKRSFPDVGADQQTAALMKAIDRIMSMKKVTNPLKRNLNSETTRASFIERLMADKFSSFSDNAFDFDFEDVQFIRDLNILGNFVGGTENRFDALNFFKGAGAGSF</sequence>
<keyword evidence="3" id="KW-1185">Reference proteome</keyword>
<dbReference type="EMBL" id="MDYQ01000122">
    <property type="protein sequence ID" value="PRP81539.1"/>
    <property type="molecule type" value="Genomic_DNA"/>
</dbReference>
<dbReference type="AlphaFoldDB" id="A0A2P6NC56"/>
<gene>
    <name evidence="2" type="ORF">PROFUN_10901</name>
</gene>
<proteinExistence type="predicted"/>
<evidence type="ECO:0000313" key="3">
    <source>
        <dbReference type="Proteomes" id="UP000241769"/>
    </source>
</evidence>
<feature type="signal peptide" evidence="1">
    <location>
        <begin position="1"/>
        <end position="19"/>
    </location>
</feature>
<dbReference type="InParanoid" id="A0A2P6NC56"/>
<reference evidence="2 3" key="1">
    <citation type="journal article" date="2018" name="Genome Biol. Evol.">
        <title>Multiple Roots of Fruiting Body Formation in Amoebozoa.</title>
        <authorList>
            <person name="Hillmann F."/>
            <person name="Forbes G."/>
            <person name="Novohradska S."/>
            <person name="Ferling I."/>
            <person name="Riege K."/>
            <person name="Groth M."/>
            <person name="Westermann M."/>
            <person name="Marz M."/>
            <person name="Spaller T."/>
            <person name="Winckler T."/>
            <person name="Schaap P."/>
            <person name="Glockner G."/>
        </authorList>
    </citation>
    <scope>NUCLEOTIDE SEQUENCE [LARGE SCALE GENOMIC DNA]</scope>
    <source>
        <strain evidence="2 3">Jena</strain>
    </source>
</reference>
<keyword evidence="1" id="KW-0732">Signal</keyword>